<dbReference type="Gene3D" id="3.40.30.10">
    <property type="entry name" value="Glutaredoxin"/>
    <property type="match status" value="1"/>
</dbReference>
<dbReference type="Gene3D" id="1.20.1050.10">
    <property type="match status" value="1"/>
</dbReference>
<proteinExistence type="predicted"/>
<dbReference type="SUPFAM" id="SSF47616">
    <property type="entry name" value="GST C-terminal domain-like"/>
    <property type="match status" value="1"/>
</dbReference>
<evidence type="ECO:0000259" key="1">
    <source>
        <dbReference type="Pfam" id="PF13409"/>
    </source>
</evidence>
<sequence length="243" mass="27374">MTTIKLYDLARATKPDGSWSYNVWKTRLALNYKGIPYTTIWVDHNTIKPTLEAIGVTPNTPAKGFEYTVPTVKLQDDSVITDSSKIASKLEEIQPSPSLRLDTSLQAEADSIVRMIYVPLFPIYMPRVAREVIDKSTVPAFAKSREARFGMTLEEMEGLRGEEQAWEAAKPGFEAMGKLLRERKEDEGPFIHGSQLCYADFVLVAVFEAFQRVGSDMFEKAIGMDPSFGKLYDACEAWVQNDR</sequence>
<protein>
    <submittedName>
        <fullName evidence="3">Glutathione s-transferase</fullName>
    </submittedName>
</protein>
<feature type="domain" description="Glutathione S-transferase UstS-like C-terminal" evidence="2">
    <location>
        <begin position="113"/>
        <end position="214"/>
    </location>
</feature>
<gene>
    <name evidence="3" type="ORF">N7456_008947</name>
</gene>
<keyword evidence="4" id="KW-1185">Reference proteome</keyword>
<evidence type="ECO:0000313" key="3">
    <source>
        <dbReference type="EMBL" id="KAJ5093086.1"/>
    </source>
</evidence>
<organism evidence="3 4">
    <name type="scientific">Penicillium angulare</name>
    <dbReference type="NCBI Taxonomy" id="116970"/>
    <lineage>
        <taxon>Eukaryota</taxon>
        <taxon>Fungi</taxon>
        <taxon>Dikarya</taxon>
        <taxon>Ascomycota</taxon>
        <taxon>Pezizomycotina</taxon>
        <taxon>Eurotiomycetes</taxon>
        <taxon>Eurotiomycetidae</taxon>
        <taxon>Eurotiales</taxon>
        <taxon>Aspergillaceae</taxon>
        <taxon>Penicillium</taxon>
    </lineage>
</organism>
<dbReference type="PANTHER" id="PTHR42673:SF4">
    <property type="entry name" value="MALEYLACETOACETATE ISOMERASE"/>
    <property type="match status" value="1"/>
</dbReference>
<dbReference type="Pfam" id="PF13409">
    <property type="entry name" value="GST_N_2"/>
    <property type="match status" value="1"/>
</dbReference>
<reference evidence="3" key="2">
    <citation type="journal article" date="2023" name="IMA Fungus">
        <title>Comparative genomic study of the Penicillium genus elucidates a diverse pangenome and 15 lateral gene transfer events.</title>
        <authorList>
            <person name="Petersen C."/>
            <person name="Sorensen T."/>
            <person name="Nielsen M.R."/>
            <person name="Sondergaard T.E."/>
            <person name="Sorensen J.L."/>
            <person name="Fitzpatrick D.A."/>
            <person name="Frisvad J.C."/>
            <person name="Nielsen K.L."/>
        </authorList>
    </citation>
    <scope>NUCLEOTIDE SEQUENCE</scope>
    <source>
        <strain evidence="3">IBT 30069</strain>
    </source>
</reference>
<dbReference type="AlphaFoldDB" id="A0A9W9F412"/>
<feature type="domain" description="GST N-terminal" evidence="1">
    <location>
        <begin position="19"/>
        <end position="92"/>
    </location>
</feature>
<dbReference type="InterPro" id="IPR036249">
    <property type="entry name" value="Thioredoxin-like_sf"/>
</dbReference>
<dbReference type="GO" id="GO:0006749">
    <property type="term" value="P:glutathione metabolic process"/>
    <property type="evidence" value="ECO:0007669"/>
    <property type="project" value="TreeGrafter"/>
</dbReference>
<dbReference type="GO" id="GO:0006559">
    <property type="term" value="P:L-phenylalanine catabolic process"/>
    <property type="evidence" value="ECO:0007669"/>
    <property type="project" value="TreeGrafter"/>
</dbReference>
<dbReference type="InterPro" id="IPR036282">
    <property type="entry name" value="Glutathione-S-Trfase_C_sf"/>
</dbReference>
<evidence type="ECO:0000259" key="2">
    <source>
        <dbReference type="Pfam" id="PF22041"/>
    </source>
</evidence>
<dbReference type="EMBL" id="JAPQKH010000006">
    <property type="protein sequence ID" value="KAJ5093086.1"/>
    <property type="molecule type" value="Genomic_DNA"/>
</dbReference>
<evidence type="ECO:0000313" key="4">
    <source>
        <dbReference type="Proteomes" id="UP001149165"/>
    </source>
</evidence>
<dbReference type="InterPro" id="IPR004045">
    <property type="entry name" value="Glutathione_S-Trfase_N"/>
</dbReference>
<dbReference type="GO" id="GO:0004364">
    <property type="term" value="F:glutathione transferase activity"/>
    <property type="evidence" value="ECO:0007669"/>
    <property type="project" value="TreeGrafter"/>
</dbReference>
<dbReference type="InterPro" id="IPR054416">
    <property type="entry name" value="GST_UstS-like_C"/>
</dbReference>
<dbReference type="Pfam" id="PF22041">
    <property type="entry name" value="GST_C_7"/>
    <property type="match status" value="1"/>
</dbReference>
<comment type="caution">
    <text evidence="3">The sequence shown here is derived from an EMBL/GenBank/DDBJ whole genome shotgun (WGS) entry which is preliminary data.</text>
</comment>
<dbReference type="SUPFAM" id="SSF52833">
    <property type="entry name" value="Thioredoxin-like"/>
    <property type="match status" value="1"/>
</dbReference>
<dbReference type="PANTHER" id="PTHR42673">
    <property type="entry name" value="MALEYLACETOACETATE ISOMERASE"/>
    <property type="match status" value="1"/>
</dbReference>
<dbReference type="GO" id="GO:0016034">
    <property type="term" value="F:maleylacetoacetate isomerase activity"/>
    <property type="evidence" value="ECO:0007669"/>
    <property type="project" value="TreeGrafter"/>
</dbReference>
<dbReference type="Proteomes" id="UP001149165">
    <property type="component" value="Unassembled WGS sequence"/>
</dbReference>
<accession>A0A9W9F412</accession>
<dbReference type="OrthoDB" id="4951845at2759"/>
<reference evidence="3" key="1">
    <citation type="submission" date="2022-11" db="EMBL/GenBank/DDBJ databases">
        <authorList>
            <person name="Petersen C."/>
        </authorList>
    </citation>
    <scope>NUCLEOTIDE SEQUENCE</scope>
    <source>
        <strain evidence="3">IBT 30069</strain>
    </source>
</reference>
<name>A0A9W9F412_9EURO</name>